<sequence>MYYFLSASLPGLALGRDPGMSVADFDELCAGQMTPGALARLKQGSLRVGREPGSAAGLPPVYAAYARFEQYLRTRIAERRAGRDEERAVHLPDPELYFGEVDAAMGALAAVSDPVEREKAVDRIRWRMLDDLEAGHEFDFDGLCVYRLRLEILNRYRGRSVEKGRSNFNAAVDRIAGGAASGNE</sequence>
<organism evidence="1 2">
    <name type="scientific">Victivallis lenta</name>
    <dbReference type="NCBI Taxonomy" id="2606640"/>
    <lineage>
        <taxon>Bacteria</taxon>
        <taxon>Pseudomonadati</taxon>
        <taxon>Lentisphaerota</taxon>
        <taxon>Lentisphaeria</taxon>
        <taxon>Victivallales</taxon>
        <taxon>Victivallaceae</taxon>
        <taxon>Victivallis</taxon>
    </lineage>
</organism>
<evidence type="ECO:0000313" key="2">
    <source>
        <dbReference type="Proteomes" id="UP000435649"/>
    </source>
</evidence>
<gene>
    <name evidence="1" type="ORF">FYJ85_09520</name>
</gene>
<dbReference type="Pfam" id="PF10962">
    <property type="entry name" value="DUF2764"/>
    <property type="match status" value="1"/>
</dbReference>
<dbReference type="AlphaFoldDB" id="A0A844G4I7"/>
<reference evidence="1 2" key="1">
    <citation type="submission" date="2019-08" db="EMBL/GenBank/DDBJ databases">
        <title>In-depth cultivation of the pig gut microbiome towards novel bacterial diversity and tailored functional studies.</title>
        <authorList>
            <person name="Wylensek D."/>
            <person name="Hitch T.C.A."/>
            <person name="Clavel T."/>
        </authorList>
    </citation>
    <scope>NUCLEOTIDE SEQUENCE [LARGE SCALE GENOMIC DNA]</scope>
    <source>
        <strain evidence="1 2">BBE-744-WT-12</strain>
    </source>
</reference>
<dbReference type="Proteomes" id="UP000435649">
    <property type="component" value="Unassembled WGS sequence"/>
</dbReference>
<keyword evidence="2" id="KW-1185">Reference proteome</keyword>
<dbReference type="RefSeq" id="WP_106054131.1">
    <property type="nucleotide sequence ID" value="NZ_CALXOB010000051.1"/>
</dbReference>
<name>A0A844G4I7_9BACT</name>
<evidence type="ECO:0000313" key="1">
    <source>
        <dbReference type="EMBL" id="MST97279.1"/>
    </source>
</evidence>
<comment type="caution">
    <text evidence="1">The sequence shown here is derived from an EMBL/GenBank/DDBJ whole genome shotgun (WGS) entry which is preliminary data.</text>
</comment>
<dbReference type="InterPro" id="IPR024492">
    <property type="entry name" value="DUF2764"/>
</dbReference>
<protein>
    <submittedName>
        <fullName evidence="1">DUF2764 family protein</fullName>
    </submittedName>
</protein>
<dbReference type="EMBL" id="VUNS01000008">
    <property type="protein sequence ID" value="MST97279.1"/>
    <property type="molecule type" value="Genomic_DNA"/>
</dbReference>
<proteinExistence type="predicted"/>
<accession>A0A844G4I7</accession>